<protein>
    <submittedName>
        <fullName evidence="1">Pro-kumamolisin, activation domain-containing protein</fullName>
    </submittedName>
</protein>
<keyword evidence="2" id="KW-1185">Reference proteome</keyword>
<comment type="caution">
    <text evidence="1">The sequence shown here is derived from an EMBL/GenBank/DDBJ whole genome shotgun (WGS) entry which is preliminary data.</text>
</comment>
<reference evidence="1 2" key="1">
    <citation type="journal article" date="2021" name="Nat. Commun.">
        <title>Genetic determinants of endophytism in the Arabidopsis root mycobiome.</title>
        <authorList>
            <person name="Mesny F."/>
            <person name="Miyauchi S."/>
            <person name="Thiergart T."/>
            <person name="Pickel B."/>
            <person name="Atanasova L."/>
            <person name="Karlsson M."/>
            <person name="Huettel B."/>
            <person name="Barry K.W."/>
            <person name="Haridas S."/>
            <person name="Chen C."/>
            <person name="Bauer D."/>
            <person name="Andreopoulos W."/>
            <person name="Pangilinan J."/>
            <person name="LaButti K."/>
            <person name="Riley R."/>
            <person name="Lipzen A."/>
            <person name="Clum A."/>
            <person name="Drula E."/>
            <person name="Henrissat B."/>
            <person name="Kohler A."/>
            <person name="Grigoriev I.V."/>
            <person name="Martin F.M."/>
            <person name="Hacquard S."/>
        </authorList>
    </citation>
    <scope>NUCLEOTIDE SEQUENCE [LARGE SCALE GENOMIC DNA]</scope>
    <source>
        <strain evidence="1 2">MPI-SDFR-AT-0079</strain>
    </source>
</reference>
<accession>A0ACB7P826</accession>
<dbReference type="Proteomes" id="UP000724584">
    <property type="component" value="Unassembled WGS sequence"/>
</dbReference>
<organism evidence="1 2">
    <name type="scientific">Chaetomium tenue</name>
    <dbReference type="NCBI Taxonomy" id="1854479"/>
    <lineage>
        <taxon>Eukaryota</taxon>
        <taxon>Fungi</taxon>
        <taxon>Dikarya</taxon>
        <taxon>Ascomycota</taxon>
        <taxon>Pezizomycotina</taxon>
        <taxon>Sordariomycetes</taxon>
        <taxon>Sordariomycetidae</taxon>
        <taxon>Sordariales</taxon>
        <taxon>Chaetomiaceae</taxon>
        <taxon>Chaetomium</taxon>
    </lineage>
</organism>
<evidence type="ECO:0000313" key="1">
    <source>
        <dbReference type="EMBL" id="KAH6631301.1"/>
    </source>
</evidence>
<proteinExistence type="predicted"/>
<feature type="non-terminal residue" evidence="1">
    <location>
        <position position="433"/>
    </location>
</feature>
<name>A0ACB7P826_9PEZI</name>
<gene>
    <name evidence="1" type="ORF">F5144DRAFT_461713</name>
</gene>
<sequence length="433" mass="46502">MRYSLLPALLGLVITSVQAAPSVILEQTKGIPPGWSFQGNASASDKITLFVALKEPGLEELKAKLHQRQNPAHPSFGRHLGRNEVIQHRKPADPAAVSAWLKANGIRDVHDQGSLISFEASAEKVKSLFEADLAYYGYQDSDEGPVLRATSYKIPAWLRDYIEFPNTSSTTSAAALSSSPALVHNPTPEEIFPNLPCLAATVPDCIKKLYNITYTPDSNTPSPVRFGVAGFLEQYIQHSDVDHFLDTFTPNLPPTYNFTTELFHNATNPQHPPSLAGLEASLDIQYALSLGHPTNIIYYLTAGRGTKLDAVTGQPLPTHHSDNEPFLEFLTTLLAKPDAQLPHVLSISYADDEVGVPKAYALRVCDLFAALTARGTTVLAATGDGGAAGTGQTDCVDRETGQKRYVPTFPASCPYVTAVGATENVAPPVAGAG</sequence>
<dbReference type="EMBL" id="JAGIZQ010000004">
    <property type="protein sequence ID" value="KAH6631301.1"/>
    <property type="molecule type" value="Genomic_DNA"/>
</dbReference>
<evidence type="ECO:0000313" key="2">
    <source>
        <dbReference type="Proteomes" id="UP000724584"/>
    </source>
</evidence>